<dbReference type="CDD" id="cd02798">
    <property type="entry name" value="tRNA_bind_CsaA"/>
    <property type="match status" value="1"/>
</dbReference>
<dbReference type="Proteomes" id="UP000294752">
    <property type="component" value="Unassembled WGS sequence"/>
</dbReference>
<dbReference type="NCBIfam" id="NF007495">
    <property type="entry name" value="PRK10089.1-4"/>
    <property type="match status" value="1"/>
</dbReference>
<dbReference type="NCBIfam" id="TIGR02222">
    <property type="entry name" value="chap_CsaA"/>
    <property type="match status" value="1"/>
</dbReference>
<dbReference type="PANTHER" id="PTHR11586:SF37">
    <property type="entry name" value="TRNA-BINDING DOMAIN-CONTAINING PROTEIN"/>
    <property type="match status" value="1"/>
</dbReference>
<dbReference type="GO" id="GO:0000049">
    <property type="term" value="F:tRNA binding"/>
    <property type="evidence" value="ECO:0007669"/>
    <property type="project" value="UniProtKB-UniRule"/>
</dbReference>
<dbReference type="AlphaFoldDB" id="A0A4R7CZN2"/>
<dbReference type="FunFam" id="2.40.50.140:FF:000165">
    <property type="entry name" value="Chaperone CsaA"/>
    <property type="match status" value="1"/>
</dbReference>
<keyword evidence="2 3" id="KW-0694">RNA-binding</keyword>
<dbReference type="Gene3D" id="2.40.50.140">
    <property type="entry name" value="Nucleic acid-binding proteins"/>
    <property type="match status" value="1"/>
</dbReference>
<keyword evidence="6" id="KW-1185">Reference proteome</keyword>
<dbReference type="SUPFAM" id="SSF50249">
    <property type="entry name" value="Nucleic acid-binding proteins"/>
    <property type="match status" value="1"/>
</dbReference>
<name>A0A4R7CZN2_9SPHI</name>
<evidence type="ECO:0000256" key="3">
    <source>
        <dbReference type="PROSITE-ProRule" id="PRU00209"/>
    </source>
</evidence>
<dbReference type="RefSeq" id="WP_133640336.1">
    <property type="nucleotide sequence ID" value="NZ_SNZV01000004.1"/>
</dbReference>
<sequence>MEDLISWHDFAKVELRVGTIMEVADFAKARKPAYQLRIDFGDEIGILKSSAQITHHYTKEELIGRQVIAVVNFPRKQIADFMSECLVTGFADEQGHIVLSAVERALPNGAKLL</sequence>
<evidence type="ECO:0000313" key="6">
    <source>
        <dbReference type="Proteomes" id="UP000294752"/>
    </source>
</evidence>
<dbReference type="NCBIfam" id="NF007493">
    <property type="entry name" value="PRK10089.1-2"/>
    <property type="match status" value="1"/>
</dbReference>
<feature type="domain" description="TRNA-binding" evidence="4">
    <location>
        <begin position="9"/>
        <end position="113"/>
    </location>
</feature>
<reference evidence="5 6" key="1">
    <citation type="submission" date="2019-03" db="EMBL/GenBank/DDBJ databases">
        <title>Genomic Encyclopedia of Type Strains, Phase III (KMG-III): the genomes of soil and plant-associated and newly described type strains.</title>
        <authorList>
            <person name="Whitman W."/>
        </authorList>
    </citation>
    <scope>NUCLEOTIDE SEQUENCE [LARGE SCALE GENOMIC DNA]</scope>
    <source>
        <strain evidence="5 6">CGMCC 1.12801</strain>
    </source>
</reference>
<dbReference type="Pfam" id="PF01588">
    <property type="entry name" value="tRNA_bind"/>
    <property type="match status" value="1"/>
</dbReference>
<accession>A0A4R7CZN2</accession>
<dbReference type="InterPro" id="IPR008231">
    <property type="entry name" value="CsaA"/>
</dbReference>
<dbReference type="EMBL" id="SNZV01000004">
    <property type="protein sequence ID" value="TDS14069.1"/>
    <property type="molecule type" value="Genomic_DNA"/>
</dbReference>
<dbReference type="InterPro" id="IPR051270">
    <property type="entry name" value="Tyrosine-tRNA_ligase_regulator"/>
</dbReference>
<evidence type="ECO:0000259" key="4">
    <source>
        <dbReference type="PROSITE" id="PS50886"/>
    </source>
</evidence>
<organism evidence="5 6">
    <name type="scientific">Sphingobacterium paludis</name>
    <dbReference type="NCBI Taxonomy" id="1476465"/>
    <lineage>
        <taxon>Bacteria</taxon>
        <taxon>Pseudomonadati</taxon>
        <taxon>Bacteroidota</taxon>
        <taxon>Sphingobacteriia</taxon>
        <taxon>Sphingobacteriales</taxon>
        <taxon>Sphingobacteriaceae</taxon>
        <taxon>Sphingobacterium</taxon>
    </lineage>
</organism>
<evidence type="ECO:0000256" key="2">
    <source>
        <dbReference type="ARBA" id="ARBA00022884"/>
    </source>
</evidence>
<dbReference type="OrthoDB" id="9794564at2"/>
<evidence type="ECO:0000313" key="5">
    <source>
        <dbReference type="EMBL" id="TDS14069.1"/>
    </source>
</evidence>
<dbReference type="NCBIfam" id="NF007494">
    <property type="entry name" value="PRK10089.1-3"/>
    <property type="match status" value="1"/>
</dbReference>
<comment type="caution">
    <text evidence="5">The sequence shown here is derived from an EMBL/GenBank/DDBJ whole genome shotgun (WGS) entry which is preliminary data.</text>
</comment>
<dbReference type="InterPro" id="IPR002547">
    <property type="entry name" value="tRNA-bd_dom"/>
</dbReference>
<dbReference type="InterPro" id="IPR012340">
    <property type="entry name" value="NA-bd_OB-fold"/>
</dbReference>
<protein>
    <submittedName>
        <fullName evidence="5">tRNA-binding protein</fullName>
    </submittedName>
</protein>
<keyword evidence="1 3" id="KW-0820">tRNA-binding</keyword>
<dbReference type="PROSITE" id="PS50886">
    <property type="entry name" value="TRBD"/>
    <property type="match status" value="1"/>
</dbReference>
<dbReference type="PANTHER" id="PTHR11586">
    <property type="entry name" value="TRNA-AMINOACYLATION COFACTOR ARC1 FAMILY MEMBER"/>
    <property type="match status" value="1"/>
</dbReference>
<evidence type="ECO:0000256" key="1">
    <source>
        <dbReference type="ARBA" id="ARBA00022555"/>
    </source>
</evidence>
<proteinExistence type="predicted"/>
<gene>
    <name evidence="5" type="ORF">B0I21_104398</name>
</gene>